<feature type="domain" description="Lipocalin-like" evidence="1">
    <location>
        <begin position="12"/>
        <end position="134"/>
    </location>
</feature>
<proteinExistence type="predicted"/>
<dbReference type="AlphaFoldDB" id="A0A1U9Z1E6"/>
<evidence type="ECO:0000313" key="3">
    <source>
        <dbReference type="Proteomes" id="UP000191135"/>
    </source>
</evidence>
<dbReference type="STRING" id="1122214.Mame_02140"/>
<reference evidence="2 3" key="1">
    <citation type="submission" date="2017-03" db="EMBL/GenBank/DDBJ databases">
        <title>Foreign affairs: Plasmid Transfer between Roseobacters and Rhizobia.</title>
        <authorList>
            <person name="Bartling P."/>
            <person name="Bunk B."/>
            <person name="Overmann J."/>
            <person name="Brinkmann H."/>
            <person name="Petersen J."/>
        </authorList>
    </citation>
    <scope>NUCLEOTIDE SEQUENCE [LARGE SCALE GENOMIC DNA]</scope>
    <source>
        <strain evidence="2 3">MACL11</strain>
    </source>
</reference>
<keyword evidence="3" id="KW-1185">Reference proteome</keyword>
<dbReference type="EMBL" id="CP020330">
    <property type="protein sequence ID" value="AQZ51478.1"/>
    <property type="molecule type" value="Genomic_DNA"/>
</dbReference>
<dbReference type="RefSeq" id="WP_018062653.1">
    <property type="nucleotide sequence ID" value="NZ_AQWH01000001.1"/>
</dbReference>
<dbReference type="Pfam" id="PF13924">
    <property type="entry name" value="Lipocalin_5"/>
    <property type="match status" value="1"/>
</dbReference>
<accession>A0A1U9Z1E6</accession>
<dbReference type="InterPro" id="IPR024311">
    <property type="entry name" value="Lipocalin-like"/>
</dbReference>
<sequence length="135" mass="15630">MQEQPDKSYMLIGTWKLVNIENRDADGNILRSSYGPKKMGLISFNDDHRMMVVIQDGREHRPSTRPREYSSYAGTYRFDGETLVTRVDCSTVPDRMDTDQVRPARFEGMRLVLTAPPATFDGVVNYRNLTWEKIH</sequence>
<organism evidence="2 3">
    <name type="scientific">Martelella mediterranea DSM 17316</name>
    <dbReference type="NCBI Taxonomy" id="1122214"/>
    <lineage>
        <taxon>Bacteria</taxon>
        <taxon>Pseudomonadati</taxon>
        <taxon>Pseudomonadota</taxon>
        <taxon>Alphaproteobacteria</taxon>
        <taxon>Hyphomicrobiales</taxon>
        <taxon>Aurantimonadaceae</taxon>
        <taxon>Martelella</taxon>
    </lineage>
</organism>
<dbReference type="Proteomes" id="UP000191135">
    <property type="component" value="Chromosome"/>
</dbReference>
<name>A0A1U9Z1E6_9HYPH</name>
<evidence type="ECO:0000313" key="2">
    <source>
        <dbReference type="EMBL" id="AQZ51478.1"/>
    </source>
</evidence>
<dbReference type="OrthoDB" id="8370150at2"/>
<gene>
    <name evidence="2" type="ORF">Mame_02140</name>
</gene>
<evidence type="ECO:0000259" key="1">
    <source>
        <dbReference type="Pfam" id="PF13924"/>
    </source>
</evidence>
<dbReference type="KEGG" id="mmed:Mame_02140"/>
<protein>
    <recommendedName>
        <fullName evidence="1">Lipocalin-like domain-containing protein</fullName>
    </recommendedName>
</protein>